<evidence type="ECO:0000313" key="16">
    <source>
        <dbReference type="Proteomes" id="UP001153555"/>
    </source>
</evidence>
<keyword evidence="9" id="KW-0812">Transmembrane</keyword>
<evidence type="ECO:0000256" key="10">
    <source>
        <dbReference type="ARBA" id="ARBA00022805"/>
    </source>
</evidence>
<dbReference type="EMBL" id="CACSLK010027832">
    <property type="protein sequence ID" value="CAA0831565.1"/>
    <property type="molecule type" value="Genomic_DNA"/>
</dbReference>
<dbReference type="PANTHER" id="PTHR35284:SF1">
    <property type="entry name" value="OUTER ENVELOPE PORE PROTEIN 24A, CHLOROPLASTIC-RELATED"/>
    <property type="match status" value="1"/>
</dbReference>
<comment type="subcellular location">
    <subcellularLocation>
        <location evidence="2">Plastid</location>
        <location evidence="2">Chloroplast outer membrane</location>
        <topology evidence="2">Multi-pass membrane protein</topology>
    </subcellularLocation>
    <subcellularLocation>
        <location evidence="3">Plastid</location>
        <location evidence="3">Etioplast membrane</location>
        <topology evidence="3">Multi-pass membrane protein</topology>
    </subcellularLocation>
</comment>
<dbReference type="GO" id="GO:0046930">
    <property type="term" value="C:pore complex"/>
    <property type="evidence" value="ECO:0007669"/>
    <property type="project" value="UniProtKB-KW"/>
</dbReference>
<evidence type="ECO:0000256" key="2">
    <source>
        <dbReference type="ARBA" id="ARBA00004396"/>
    </source>
</evidence>
<evidence type="ECO:0000256" key="5">
    <source>
        <dbReference type="ARBA" id="ARBA00022448"/>
    </source>
</evidence>
<evidence type="ECO:0000256" key="7">
    <source>
        <dbReference type="ARBA" id="ARBA00022528"/>
    </source>
</evidence>
<name>A0A9N7NIX8_STRHE</name>
<keyword evidence="13" id="KW-0472">Membrane</keyword>
<evidence type="ECO:0000256" key="8">
    <source>
        <dbReference type="ARBA" id="ARBA00022640"/>
    </source>
</evidence>
<organism evidence="15 16">
    <name type="scientific">Striga hermonthica</name>
    <name type="common">Purple witchweed</name>
    <name type="synonym">Buchnera hermonthica</name>
    <dbReference type="NCBI Taxonomy" id="68872"/>
    <lineage>
        <taxon>Eukaryota</taxon>
        <taxon>Viridiplantae</taxon>
        <taxon>Streptophyta</taxon>
        <taxon>Embryophyta</taxon>
        <taxon>Tracheophyta</taxon>
        <taxon>Spermatophyta</taxon>
        <taxon>Magnoliopsida</taxon>
        <taxon>eudicotyledons</taxon>
        <taxon>Gunneridae</taxon>
        <taxon>Pentapetalae</taxon>
        <taxon>asterids</taxon>
        <taxon>lamiids</taxon>
        <taxon>Lamiales</taxon>
        <taxon>Orobanchaceae</taxon>
        <taxon>Buchnereae</taxon>
        <taxon>Striga</taxon>
    </lineage>
</organism>
<keyword evidence="6" id="KW-1134">Transmembrane beta strand</keyword>
<keyword evidence="12" id="KW-0626">Porin</keyword>
<comment type="subunit">
    <text evidence="4">Homooligomers form large rather nonselective pores in plastidial outer membranes.</text>
</comment>
<proteinExistence type="predicted"/>
<reference evidence="15" key="1">
    <citation type="submission" date="2019-12" db="EMBL/GenBank/DDBJ databases">
        <authorList>
            <person name="Scholes J."/>
        </authorList>
    </citation>
    <scope>NUCLEOTIDE SEQUENCE</scope>
</reference>
<keyword evidence="11" id="KW-0406">Ion transport</keyword>
<keyword evidence="10" id="KW-1002">Plastid outer membrane</keyword>
<evidence type="ECO:0000256" key="14">
    <source>
        <dbReference type="SAM" id="MobiDB-lite"/>
    </source>
</evidence>
<evidence type="ECO:0000256" key="3">
    <source>
        <dbReference type="ARBA" id="ARBA00004441"/>
    </source>
</evidence>
<comment type="caution">
    <text evidence="15">The sequence shown here is derived from an EMBL/GenBank/DDBJ whole genome shotgun (WGS) entry which is preliminary data.</text>
</comment>
<keyword evidence="16" id="KW-1185">Reference proteome</keyword>
<dbReference type="GO" id="GO:0034765">
    <property type="term" value="P:regulation of monoatomic ion transmembrane transport"/>
    <property type="evidence" value="ECO:0007669"/>
    <property type="project" value="InterPro"/>
</dbReference>
<evidence type="ECO:0000256" key="12">
    <source>
        <dbReference type="ARBA" id="ARBA00023114"/>
    </source>
</evidence>
<evidence type="ECO:0000256" key="4">
    <source>
        <dbReference type="ARBA" id="ARBA00011593"/>
    </source>
</evidence>
<sequence length="342" mass="38029">MMKASFKTRYDLDKPTAAATVAVNAGDFKLRASMTDATVASGPSLNGLALGIEKPGFFMVDYNVPKKDFRFQFMNTVKVAEKPLKLTYIHSKGDERTILDGTLVIDSANKVSANHVLGTGNTKLKYSYSHGGLTTFEPSYDLGKNTWDFAVSHKVNMFETNNMLRATYQTSSKNLGLEWFQNLKDNGTFKVTTSVNLADERKIPKLCAESTWEFEMLTLHCARRTHASSQSPVRAQLPQDVPIMPSGTLARHSAHNCARDRPAAVRTASQPERFLTRDNSVYRHARITPVDLDGKYPQFGDPEFRRRADGVEDGRRWQQNGQRDALGHDGLRGGDASTKSSS</sequence>
<evidence type="ECO:0000256" key="11">
    <source>
        <dbReference type="ARBA" id="ARBA00023065"/>
    </source>
</evidence>
<dbReference type="GO" id="GO:0009707">
    <property type="term" value="C:chloroplast outer membrane"/>
    <property type="evidence" value="ECO:0007669"/>
    <property type="project" value="UniProtKB-SubCell"/>
</dbReference>
<comment type="function">
    <text evidence="1">High-conductance voltage-dependent solute channel with a slight selectivity for cations transporting triosephosphates, dicarboxylic acids, ATP, inorganic phosphate (Pi), sugars, and positively or negatively charged amino acids.</text>
</comment>
<evidence type="ECO:0000256" key="1">
    <source>
        <dbReference type="ARBA" id="ARBA00002327"/>
    </source>
</evidence>
<dbReference type="GO" id="GO:0034426">
    <property type="term" value="C:etioplast membrane"/>
    <property type="evidence" value="ECO:0007669"/>
    <property type="project" value="UniProtKB-SubCell"/>
</dbReference>
<evidence type="ECO:0000256" key="13">
    <source>
        <dbReference type="ARBA" id="ARBA00023136"/>
    </source>
</evidence>
<feature type="compositionally biased region" description="Basic and acidic residues" evidence="14">
    <location>
        <begin position="302"/>
        <end position="316"/>
    </location>
</feature>
<dbReference type="AlphaFoldDB" id="A0A9N7NIX8"/>
<dbReference type="GO" id="GO:0022843">
    <property type="term" value="F:voltage-gated monoatomic cation channel activity"/>
    <property type="evidence" value="ECO:0007669"/>
    <property type="project" value="InterPro"/>
</dbReference>
<keyword evidence="8" id="KW-0934">Plastid</keyword>
<keyword evidence="7" id="KW-0150">Chloroplast</keyword>
<dbReference type="Proteomes" id="UP001153555">
    <property type="component" value="Unassembled WGS sequence"/>
</dbReference>
<gene>
    <name evidence="15" type="ORF">SHERM_26913</name>
</gene>
<keyword evidence="5" id="KW-0813">Transport</keyword>
<evidence type="ECO:0000256" key="6">
    <source>
        <dbReference type="ARBA" id="ARBA00022452"/>
    </source>
</evidence>
<dbReference type="GO" id="GO:0015288">
    <property type="term" value="F:porin activity"/>
    <property type="evidence" value="ECO:0007669"/>
    <property type="project" value="UniProtKB-KW"/>
</dbReference>
<dbReference type="PANTHER" id="PTHR35284">
    <property type="entry name" value="OUTER ENVELOPE PORE PROTEIN 24A, CHLOROPLASTIC-RELATED"/>
    <property type="match status" value="1"/>
</dbReference>
<dbReference type="InterPro" id="IPR034626">
    <property type="entry name" value="OEP24"/>
</dbReference>
<evidence type="ECO:0000313" key="15">
    <source>
        <dbReference type="EMBL" id="CAA0831565.1"/>
    </source>
</evidence>
<protein>
    <submittedName>
        <fullName evidence="15">Outer envelope pore protein 24B- chloroplastic</fullName>
    </submittedName>
</protein>
<accession>A0A9N7NIX8</accession>
<evidence type="ECO:0000256" key="9">
    <source>
        <dbReference type="ARBA" id="ARBA00022692"/>
    </source>
</evidence>
<feature type="region of interest" description="Disordered" evidence="14">
    <location>
        <begin position="296"/>
        <end position="342"/>
    </location>
</feature>
<dbReference type="OrthoDB" id="1185978at2759"/>